<evidence type="ECO:0000256" key="8">
    <source>
        <dbReference type="ARBA" id="ARBA00022989"/>
    </source>
</evidence>
<keyword evidence="11" id="KW-0479">Metal-binding</keyword>
<comment type="cofactor">
    <cofactor evidence="1 11">
        <name>Zn(2+)</name>
        <dbReference type="ChEBI" id="CHEBI:29105"/>
    </cofactor>
</comment>
<dbReference type="NCBIfam" id="TIGR00054">
    <property type="entry name" value="RIP metalloprotease RseP"/>
    <property type="match status" value="1"/>
</dbReference>
<keyword evidence="4 13" id="KW-0645">Protease</keyword>
<evidence type="ECO:0000256" key="7">
    <source>
        <dbReference type="ARBA" id="ARBA00022833"/>
    </source>
</evidence>
<evidence type="ECO:0000256" key="1">
    <source>
        <dbReference type="ARBA" id="ARBA00001947"/>
    </source>
</evidence>
<evidence type="ECO:0000256" key="5">
    <source>
        <dbReference type="ARBA" id="ARBA00022692"/>
    </source>
</evidence>
<dbReference type="GO" id="GO:0016020">
    <property type="term" value="C:membrane"/>
    <property type="evidence" value="ECO:0007669"/>
    <property type="project" value="UniProtKB-SubCell"/>
</dbReference>
<sequence length="366" mass="39060">MATLLSFLIVLSILVFVHEFGHYWVALRNGVKVEAFSIGFGPEIFGWNSKNGTRWKFCLLPLGGFVKMHGDMNPASAGKSDDLSAVERASAFHHKSLKARAAIVAAGPIANLLFAVVAFVVLFSVIGIQNPLPVVGEVQENSPAALADLQTGDKIVSVDGQKIEKFSDLTQLVHDNPNRAMTFSIERDGTPIDLLVTTGSSNADNAASTEAGYLGIGVGAFETVRLNFVEGTGKAFTMSWELFALTVTSFGGLFTGAVETSDLGGPIMIAQMSGEMFEAGIGPLVIFMAYLSINLAVINLVPLPALDGGHLVMYGIEAVRGKPLGARVQEWSYRVGGSLILALIVFSTWNDLSRLGVWTFITGFVN</sequence>
<evidence type="ECO:0000256" key="10">
    <source>
        <dbReference type="ARBA" id="ARBA00023136"/>
    </source>
</evidence>
<feature type="transmembrane region" description="Helical" evidence="11">
    <location>
        <begin position="279"/>
        <end position="301"/>
    </location>
</feature>
<feature type="transmembrane region" description="Helical" evidence="11">
    <location>
        <begin position="6"/>
        <end position="27"/>
    </location>
</feature>
<dbReference type="Pfam" id="PF17820">
    <property type="entry name" value="PDZ_6"/>
    <property type="match status" value="1"/>
</dbReference>
<dbReference type="CDD" id="cd06163">
    <property type="entry name" value="S2P-M50_PDZ_RseP-like"/>
    <property type="match status" value="1"/>
</dbReference>
<evidence type="ECO:0000256" key="4">
    <source>
        <dbReference type="ARBA" id="ARBA00022670"/>
    </source>
</evidence>
<keyword evidence="9 11" id="KW-0482">Metalloprotease</keyword>
<reference evidence="13 14" key="1">
    <citation type="submission" date="2014-07" db="EMBL/GenBank/DDBJ databases">
        <title>Draft genome sequence of Thalassospira xianhensis P-4 (MCCC 1A02616).</title>
        <authorList>
            <person name="Lai Q."/>
            <person name="Shao Z."/>
        </authorList>
    </citation>
    <scope>NUCLEOTIDE SEQUENCE [LARGE SCALE GENOMIC DNA]</scope>
    <source>
        <strain evidence="13 14">MCCC 1A02616</strain>
    </source>
</reference>
<keyword evidence="7 11" id="KW-0862">Zinc</keyword>
<dbReference type="Pfam" id="PF02163">
    <property type="entry name" value="Peptidase_M50"/>
    <property type="match status" value="1"/>
</dbReference>
<evidence type="ECO:0000256" key="6">
    <source>
        <dbReference type="ARBA" id="ARBA00022801"/>
    </source>
</evidence>
<dbReference type="GO" id="GO:0004222">
    <property type="term" value="F:metalloendopeptidase activity"/>
    <property type="evidence" value="ECO:0007669"/>
    <property type="project" value="InterPro"/>
</dbReference>
<feature type="domain" description="PDZ" evidence="12">
    <location>
        <begin position="134"/>
        <end position="167"/>
    </location>
</feature>
<evidence type="ECO:0000256" key="3">
    <source>
        <dbReference type="ARBA" id="ARBA00007931"/>
    </source>
</evidence>
<evidence type="ECO:0000256" key="9">
    <source>
        <dbReference type="ARBA" id="ARBA00023049"/>
    </source>
</evidence>
<dbReference type="Proteomes" id="UP000252419">
    <property type="component" value="Unassembled WGS sequence"/>
</dbReference>
<dbReference type="PANTHER" id="PTHR42837:SF2">
    <property type="entry name" value="MEMBRANE METALLOPROTEASE ARASP2, CHLOROPLASTIC-RELATED"/>
    <property type="match status" value="1"/>
</dbReference>
<dbReference type="SMART" id="SM00228">
    <property type="entry name" value="PDZ"/>
    <property type="match status" value="1"/>
</dbReference>
<dbReference type="AlphaFoldDB" id="A0A367UJ07"/>
<dbReference type="PANTHER" id="PTHR42837">
    <property type="entry name" value="REGULATOR OF SIGMA-E PROTEASE RSEP"/>
    <property type="match status" value="1"/>
</dbReference>
<keyword evidence="5 11" id="KW-0812">Transmembrane</keyword>
<dbReference type="CDD" id="cd23081">
    <property type="entry name" value="cpPDZ_EcRseP-like"/>
    <property type="match status" value="1"/>
</dbReference>
<keyword evidence="8 11" id="KW-1133">Transmembrane helix</keyword>
<dbReference type="GO" id="GO:0006508">
    <property type="term" value="P:proteolysis"/>
    <property type="evidence" value="ECO:0007669"/>
    <property type="project" value="UniProtKB-KW"/>
</dbReference>
<feature type="transmembrane region" description="Helical" evidence="11">
    <location>
        <begin position="102"/>
        <end position="128"/>
    </location>
</feature>
<comment type="similarity">
    <text evidence="3 11">Belongs to the peptidase M50B family.</text>
</comment>
<dbReference type="SUPFAM" id="SSF50156">
    <property type="entry name" value="PDZ domain-like"/>
    <property type="match status" value="1"/>
</dbReference>
<keyword evidence="14" id="KW-1185">Reference proteome</keyword>
<accession>A0A367UJ07</accession>
<dbReference type="Gene3D" id="2.30.42.10">
    <property type="match status" value="1"/>
</dbReference>
<dbReference type="InterPro" id="IPR041489">
    <property type="entry name" value="PDZ_6"/>
</dbReference>
<evidence type="ECO:0000256" key="2">
    <source>
        <dbReference type="ARBA" id="ARBA00004141"/>
    </source>
</evidence>
<feature type="transmembrane region" description="Helical" evidence="11">
    <location>
        <begin position="331"/>
        <end position="349"/>
    </location>
</feature>
<dbReference type="PROSITE" id="PS50106">
    <property type="entry name" value="PDZ"/>
    <property type="match status" value="1"/>
</dbReference>
<dbReference type="EMBL" id="JPWA01000001">
    <property type="protein sequence ID" value="RCK07633.1"/>
    <property type="molecule type" value="Genomic_DNA"/>
</dbReference>
<evidence type="ECO:0000259" key="12">
    <source>
        <dbReference type="PROSITE" id="PS50106"/>
    </source>
</evidence>
<proteinExistence type="inferred from homology"/>
<comment type="caution">
    <text evidence="13">The sequence shown here is derived from an EMBL/GenBank/DDBJ whole genome shotgun (WGS) entry which is preliminary data.</text>
</comment>
<dbReference type="InterPro" id="IPR036034">
    <property type="entry name" value="PDZ_sf"/>
</dbReference>
<evidence type="ECO:0000313" key="14">
    <source>
        <dbReference type="Proteomes" id="UP000252419"/>
    </source>
</evidence>
<dbReference type="InterPro" id="IPR004387">
    <property type="entry name" value="Pept_M50_Zn"/>
</dbReference>
<dbReference type="RefSeq" id="WP_114120095.1">
    <property type="nucleotide sequence ID" value="NZ_JPWA01000001.1"/>
</dbReference>
<comment type="subcellular location">
    <subcellularLocation>
        <location evidence="2">Membrane</location>
        <topology evidence="2">Multi-pass membrane protein</topology>
    </subcellularLocation>
</comment>
<dbReference type="InterPro" id="IPR001478">
    <property type="entry name" value="PDZ"/>
</dbReference>
<keyword evidence="10 11" id="KW-0472">Membrane</keyword>
<organism evidence="13 14">
    <name type="scientific">Thalassospira xianhensis MCCC 1A02616</name>
    <dbReference type="NCBI Taxonomy" id="1177929"/>
    <lineage>
        <taxon>Bacteria</taxon>
        <taxon>Pseudomonadati</taxon>
        <taxon>Pseudomonadota</taxon>
        <taxon>Alphaproteobacteria</taxon>
        <taxon>Rhodospirillales</taxon>
        <taxon>Thalassospiraceae</taxon>
        <taxon>Thalassospira</taxon>
    </lineage>
</organism>
<evidence type="ECO:0000256" key="11">
    <source>
        <dbReference type="RuleBase" id="RU362031"/>
    </source>
</evidence>
<dbReference type="GO" id="GO:0046872">
    <property type="term" value="F:metal ion binding"/>
    <property type="evidence" value="ECO:0007669"/>
    <property type="project" value="UniProtKB-KW"/>
</dbReference>
<evidence type="ECO:0000313" key="13">
    <source>
        <dbReference type="EMBL" id="RCK07633.1"/>
    </source>
</evidence>
<name>A0A367UJ07_9PROT</name>
<dbReference type="InterPro" id="IPR008915">
    <property type="entry name" value="Peptidase_M50"/>
</dbReference>
<dbReference type="EC" id="3.4.24.-" evidence="11"/>
<keyword evidence="6 11" id="KW-0378">Hydrolase</keyword>
<feature type="transmembrane region" description="Helical" evidence="11">
    <location>
        <begin position="238"/>
        <end position="258"/>
    </location>
</feature>
<protein>
    <recommendedName>
        <fullName evidence="11">Zinc metalloprotease</fullName>
        <ecNumber evidence="11">3.4.24.-</ecNumber>
    </recommendedName>
</protein>
<gene>
    <name evidence="13" type="ORF">TH5_00725</name>
</gene>